<dbReference type="AlphaFoldDB" id="A0A1B2DVA6"/>
<reference evidence="2" key="1">
    <citation type="submission" date="2016-08" db="EMBL/GenBank/DDBJ databases">
        <title>Complete Genome Seqeunce of Paenibacillus sp. nov. IHBB 9852 from high altitute lake of Indian trans-Himalayas.</title>
        <authorList>
            <person name="Kiran S."/>
            <person name="Swarnkar M.K."/>
            <person name="Rana A."/>
            <person name="Tewari R."/>
            <person name="Gulati A."/>
        </authorList>
    </citation>
    <scope>NUCLEOTIDE SEQUENCE [LARGE SCALE GENOMIC DNA]</scope>
    <source>
        <strain evidence="2">IHBB 9852</strain>
    </source>
</reference>
<organism evidence="2">
    <name type="scientific">Paenibacillus ihbetae</name>
    <dbReference type="NCBI Taxonomy" id="1870820"/>
    <lineage>
        <taxon>Bacteria</taxon>
        <taxon>Bacillati</taxon>
        <taxon>Bacillota</taxon>
        <taxon>Bacilli</taxon>
        <taxon>Bacillales</taxon>
        <taxon>Paenibacillaceae</taxon>
        <taxon>Paenibacillus</taxon>
    </lineage>
</organism>
<sequence length="68" mass="8122">MAKVIQTFREKYHDDKIYYVGQDYPEDDKERVKYLVKQGFLDAVIEEEPENHKKRRKKDVNSDGDSDA</sequence>
<evidence type="ECO:0000256" key="1">
    <source>
        <dbReference type="SAM" id="MobiDB-lite"/>
    </source>
</evidence>
<dbReference type="EMBL" id="CP016809">
    <property type="protein sequence ID" value="ANY71662.1"/>
    <property type="molecule type" value="Genomic_DNA"/>
</dbReference>
<protein>
    <submittedName>
        <fullName evidence="2">Uncharacterized protein</fullName>
    </submittedName>
</protein>
<gene>
    <name evidence="2" type="ORF">BBD41_03175</name>
</gene>
<dbReference type="RefSeq" id="WP_099476692.1">
    <property type="nucleotide sequence ID" value="NZ_CP016809.1"/>
</dbReference>
<evidence type="ECO:0000313" key="2">
    <source>
        <dbReference type="EMBL" id="ANY71662.1"/>
    </source>
</evidence>
<feature type="region of interest" description="Disordered" evidence="1">
    <location>
        <begin position="47"/>
        <end position="68"/>
    </location>
</feature>
<proteinExistence type="predicted"/>
<name>A0A1B2DVA6_9BACL</name>
<accession>A0A1B2DVA6</accession>
<dbReference type="GeneID" id="48307221"/>
<dbReference type="KEGG" id="pib:BBD41_03175"/>